<gene>
    <name evidence="2" type="ORF">ERS852411_00942</name>
</gene>
<dbReference type="Gene3D" id="2.60.120.10">
    <property type="entry name" value="Jelly Rolls"/>
    <property type="match status" value="1"/>
</dbReference>
<dbReference type="EMBL" id="CYZT01000042">
    <property type="protein sequence ID" value="CUO08278.1"/>
    <property type="molecule type" value="Genomic_DNA"/>
</dbReference>
<dbReference type="Pfam" id="PF07883">
    <property type="entry name" value="Cupin_2"/>
    <property type="match status" value="1"/>
</dbReference>
<evidence type="ECO:0000313" key="2">
    <source>
        <dbReference type="EMBL" id="CUO08278.1"/>
    </source>
</evidence>
<dbReference type="SUPFAM" id="SSF51182">
    <property type="entry name" value="RmlC-like cupins"/>
    <property type="match status" value="1"/>
</dbReference>
<organism evidence="2 3">
    <name type="scientific">Flavonifractor plautii</name>
    <name type="common">Fusobacterium plautii</name>
    <dbReference type="NCBI Taxonomy" id="292800"/>
    <lineage>
        <taxon>Bacteria</taxon>
        <taxon>Bacillati</taxon>
        <taxon>Bacillota</taxon>
        <taxon>Clostridia</taxon>
        <taxon>Eubacteriales</taxon>
        <taxon>Oscillospiraceae</taxon>
        <taxon>Flavonifractor</taxon>
    </lineage>
</organism>
<dbReference type="RefSeq" id="WP_009261093.1">
    <property type="nucleotide sequence ID" value="NZ_CP084007.1"/>
</dbReference>
<dbReference type="InterPro" id="IPR014710">
    <property type="entry name" value="RmlC-like_jellyroll"/>
</dbReference>
<dbReference type="AlphaFoldDB" id="A0A174C954"/>
<feature type="domain" description="Cupin type-2" evidence="1">
    <location>
        <begin position="41"/>
        <end position="109"/>
    </location>
</feature>
<protein>
    <submittedName>
        <fullName evidence="2">Uncharacterized conserved protein, contains double-stranded beta-helix domain</fullName>
    </submittedName>
</protein>
<accession>A0A174C954</accession>
<dbReference type="Proteomes" id="UP000095746">
    <property type="component" value="Unassembled WGS sequence"/>
</dbReference>
<evidence type="ECO:0000259" key="1">
    <source>
        <dbReference type="Pfam" id="PF07883"/>
    </source>
</evidence>
<evidence type="ECO:0000313" key="3">
    <source>
        <dbReference type="Proteomes" id="UP000095746"/>
    </source>
</evidence>
<name>A0A174C954_FLAPL</name>
<dbReference type="CDD" id="cd20299">
    <property type="entry name" value="cupin_YP766765-like"/>
    <property type="match status" value="1"/>
</dbReference>
<reference evidence="2 3" key="1">
    <citation type="submission" date="2015-09" db="EMBL/GenBank/DDBJ databases">
        <authorList>
            <consortium name="Pathogen Informatics"/>
        </authorList>
    </citation>
    <scope>NUCLEOTIDE SEQUENCE [LARGE SCALE GENOMIC DNA]</scope>
    <source>
        <strain evidence="2 3">2789STDY5608854</strain>
    </source>
</reference>
<dbReference type="InterPro" id="IPR013096">
    <property type="entry name" value="Cupin_2"/>
</dbReference>
<dbReference type="InterPro" id="IPR011051">
    <property type="entry name" value="RmlC_Cupin_sf"/>
</dbReference>
<sequence length="113" mass="12172">MSYRVTKADEAKPYEAAGHYNMLATRLHDAADVGGHITLGLSHFQPGGGAKMAKSPKELLYYIVEGEMTVITDDGIQHVLHAGDSIHMSPDQGRESKNTGSTVAKMLVISYLA</sequence>
<proteinExistence type="predicted"/>